<dbReference type="AlphaFoldDB" id="F4KZ71"/>
<gene>
    <name evidence="1" type="ordered locus">Halhy_5902</name>
</gene>
<sequence>MPLTDPVVISGNISGAYAMKFNVAGVGIVDLSELLQYAITTAESGGGSAGSTVYTNGGWLIKGTVGITVDSPGAGLYNVTVPAGGILESMQSNFDDAETDFTEDGNIILTVDWNTADFNTSWTNALVPDIKIIDPAAIQREPGDVTVTVEHVPILGTTITSINGINGVGVPCRIKAIF</sequence>
<organism evidence="1 2">
    <name type="scientific">Haliscomenobacter hydrossis (strain ATCC 27775 / DSM 1100 / LMG 10767 / O)</name>
    <dbReference type="NCBI Taxonomy" id="760192"/>
    <lineage>
        <taxon>Bacteria</taxon>
        <taxon>Pseudomonadati</taxon>
        <taxon>Bacteroidota</taxon>
        <taxon>Saprospiria</taxon>
        <taxon>Saprospirales</taxon>
        <taxon>Haliscomenobacteraceae</taxon>
        <taxon>Haliscomenobacter</taxon>
    </lineage>
</organism>
<reference key="2">
    <citation type="submission" date="2011-04" db="EMBL/GenBank/DDBJ databases">
        <title>Complete sequence of chromosome of Haliscomenobacter hydrossis DSM 1100.</title>
        <authorList>
            <consortium name="US DOE Joint Genome Institute (JGI-PGF)"/>
            <person name="Lucas S."/>
            <person name="Han J."/>
            <person name="Lapidus A."/>
            <person name="Bruce D."/>
            <person name="Goodwin L."/>
            <person name="Pitluck S."/>
            <person name="Peters L."/>
            <person name="Kyrpides N."/>
            <person name="Mavromatis K."/>
            <person name="Ivanova N."/>
            <person name="Ovchinnikova G."/>
            <person name="Pagani I."/>
            <person name="Daligault H."/>
            <person name="Detter J.C."/>
            <person name="Han C."/>
            <person name="Land M."/>
            <person name="Hauser L."/>
            <person name="Markowitz V."/>
            <person name="Cheng J.-F."/>
            <person name="Hugenholtz P."/>
            <person name="Woyke T."/>
            <person name="Wu D."/>
            <person name="Verbarg S."/>
            <person name="Frueling A."/>
            <person name="Brambilla E."/>
            <person name="Klenk H.-P."/>
            <person name="Eisen J.A."/>
        </authorList>
    </citation>
    <scope>NUCLEOTIDE SEQUENCE</scope>
    <source>
        <strain>DSM 1100</strain>
    </source>
</reference>
<proteinExistence type="predicted"/>
<accession>F4KZ71</accession>
<reference evidence="1 2" key="1">
    <citation type="journal article" date="2011" name="Stand. Genomic Sci.">
        <title>Complete genome sequence of Haliscomenobacter hydrossis type strain (O).</title>
        <authorList>
            <consortium name="US DOE Joint Genome Institute (JGI-PGF)"/>
            <person name="Daligault H."/>
            <person name="Lapidus A."/>
            <person name="Zeytun A."/>
            <person name="Nolan M."/>
            <person name="Lucas S."/>
            <person name="Del Rio T.G."/>
            <person name="Tice H."/>
            <person name="Cheng J.F."/>
            <person name="Tapia R."/>
            <person name="Han C."/>
            <person name="Goodwin L."/>
            <person name="Pitluck S."/>
            <person name="Liolios K."/>
            <person name="Pagani I."/>
            <person name="Ivanova N."/>
            <person name="Huntemann M."/>
            <person name="Mavromatis K."/>
            <person name="Mikhailova N."/>
            <person name="Pati A."/>
            <person name="Chen A."/>
            <person name="Palaniappan K."/>
            <person name="Land M."/>
            <person name="Hauser L."/>
            <person name="Brambilla E.M."/>
            <person name="Rohde M."/>
            <person name="Verbarg S."/>
            <person name="Goker M."/>
            <person name="Bristow J."/>
            <person name="Eisen J.A."/>
            <person name="Markowitz V."/>
            <person name="Hugenholtz P."/>
            <person name="Kyrpides N.C."/>
            <person name="Klenk H.P."/>
            <person name="Woyke T."/>
        </authorList>
    </citation>
    <scope>NUCLEOTIDE SEQUENCE [LARGE SCALE GENOMIC DNA]</scope>
    <source>
        <strain evidence="2">ATCC 27775 / DSM 1100 / LMG 10767 / O</strain>
    </source>
</reference>
<evidence type="ECO:0000313" key="1">
    <source>
        <dbReference type="EMBL" id="AEE53725.1"/>
    </source>
</evidence>
<name>F4KZ71_HALH1</name>
<evidence type="ECO:0000313" key="2">
    <source>
        <dbReference type="Proteomes" id="UP000008461"/>
    </source>
</evidence>
<keyword evidence="2" id="KW-1185">Reference proteome</keyword>
<dbReference type="EMBL" id="CP002691">
    <property type="protein sequence ID" value="AEE53725.1"/>
    <property type="molecule type" value="Genomic_DNA"/>
</dbReference>
<dbReference type="HOGENOM" id="CLU_1508580_0_0_10"/>
<protein>
    <submittedName>
        <fullName evidence="1">Uncharacterized protein</fullName>
    </submittedName>
</protein>
<dbReference type="KEGG" id="hhy:Halhy_5902"/>
<dbReference type="RefSeq" id="WP_013768253.1">
    <property type="nucleotide sequence ID" value="NC_015510.1"/>
</dbReference>
<dbReference type="STRING" id="760192.Halhy_5902"/>
<dbReference type="Proteomes" id="UP000008461">
    <property type="component" value="Chromosome"/>
</dbReference>